<proteinExistence type="predicted"/>
<evidence type="ECO:0000313" key="1">
    <source>
        <dbReference type="EMBL" id="MET4559685.1"/>
    </source>
</evidence>
<dbReference type="EMBL" id="JBEPSB010000002">
    <property type="protein sequence ID" value="MET4559685.1"/>
    <property type="molecule type" value="Genomic_DNA"/>
</dbReference>
<protein>
    <submittedName>
        <fullName evidence="1">Uncharacterized protein</fullName>
    </submittedName>
</protein>
<keyword evidence="2" id="KW-1185">Reference proteome</keyword>
<evidence type="ECO:0000313" key="2">
    <source>
        <dbReference type="Proteomes" id="UP001549363"/>
    </source>
</evidence>
<gene>
    <name evidence="1" type="ORF">ABIA69_000828</name>
</gene>
<organism evidence="1 2">
    <name type="scientific">Lysinibacillus parviboronicapiens</name>
    <dbReference type="NCBI Taxonomy" id="436516"/>
    <lineage>
        <taxon>Bacteria</taxon>
        <taxon>Bacillati</taxon>
        <taxon>Bacillota</taxon>
        <taxon>Bacilli</taxon>
        <taxon>Bacillales</taxon>
        <taxon>Bacillaceae</taxon>
        <taxon>Lysinibacillus</taxon>
    </lineage>
</organism>
<reference evidence="1 2" key="1">
    <citation type="submission" date="2024-06" db="EMBL/GenBank/DDBJ databases">
        <title>Sorghum-associated microbial communities from plants grown in Nebraska, USA.</title>
        <authorList>
            <person name="Schachtman D."/>
        </authorList>
    </citation>
    <scope>NUCLEOTIDE SEQUENCE [LARGE SCALE GENOMIC DNA]</scope>
    <source>
        <strain evidence="1 2">736</strain>
    </source>
</reference>
<comment type="caution">
    <text evidence="1">The sequence shown here is derived from an EMBL/GenBank/DDBJ whole genome shotgun (WGS) entry which is preliminary data.</text>
</comment>
<accession>A0ABV2PFK6</accession>
<name>A0ABV2PFK6_9BACI</name>
<dbReference type="Proteomes" id="UP001549363">
    <property type="component" value="Unassembled WGS sequence"/>
</dbReference>
<sequence>MHAWIEKVIIQIVNTLQNYYFEIVDNYMLVCYDEPQ</sequence>